<keyword evidence="4" id="KW-1185">Reference proteome</keyword>
<protein>
    <submittedName>
        <fullName evidence="3">Uncharacterized protein</fullName>
    </submittedName>
</protein>
<organism evidence="3 4">
    <name type="scientific">Phormidesmis priestleyi ULC007</name>
    <dbReference type="NCBI Taxonomy" id="1920490"/>
    <lineage>
        <taxon>Bacteria</taxon>
        <taxon>Bacillati</taxon>
        <taxon>Cyanobacteriota</taxon>
        <taxon>Cyanophyceae</taxon>
        <taxon>Leptolyngbyales</taxon>
        <taxon>Leptolyngbyaceae</taxon>
        <taxon>Phormidesmis</taxon>
    </lineage>
</organism>
<gene>
    <name evidence="3" type="ORF">C7B65_08870</name>
</gene>
<evidence type="ECO:0000256" key="1">
    <source>
        <dbReference type="SAM" id="Coils"/>
    </source>
</evidence>
<evidence type="ECO:0000313" key="4">
    <source>
        <dbReference type="Proteomes" id="UP000238634"/>
    </source>
</evidence>
<reference evidence="3 4" key="2">
    <citation type="submission" date="2018-03" db="EMBL/GenBank/DDBJ databases">
        <title>The ancient ancestry and fast evolution of plastids.</title>
        <authorList>
            <person name="Moore K.R."/>
            <person name="Magnabosco C."/>
            <person name="Momper L."/>
            <person name="Gold D.A."/>
            <person name="Bosak T."/>
            <person name="Fournier G.P."/>
        </authorList>
    </citation>
    <scope>NUCLEOTIDE SEQUENCE [LARGE SCALE GENOMIC DNA]</scope>
    <source>
        <strain evidence="3 4">ULC007</strain>
    </source>
</reference>
<proteinExistence type="predicted"/>
<accession>A0A2T1DI43</accession>
<sequence length="384" mass="41928">MTSQIDQLQILIDQVDSALSKAVSRLPWAASGQINQQRQVLQRVRDYLIGQQRSAANFAETTQESAALNQSEANAQQVMQSMTQEITELRSTLLRPLKSEVITLTQQRNALMRQVRQLEAQIHSHALEQSDPSALKSSQVEQLQTVHDRADQVLGTLDATLRIVFDSLQQDIDAYQNSLSQGLAKLHGLGEQGEVMFTELISRLAQQLGQESSHLQSQPQLADSGLPFQLTQNPAPLIGNSAIAARATHTAFDPTTISLPYPGTEIPTSRTETPELFCNESDSIHTLTDLLEQISRGTQEPLNVVSVAPPALTETTYTPEEDLLPIHPAQNAELGQSALSQVSEESQLEREEQDGTSSDSADSQSSSSAPPSVIKLSGMDDLFT</sequence>
<name>A0A2T1DI43_9CYAN</name>
<evidence type="ECO:0000313" key="3">
    <source>
        <dbReference type="EMBL" id="PSB20152.1"/>
    </source>
</evidence>
<evidence type="ECO:0000256" key="2">
    <source>
        <dbReference type="SAM" id="MobiDB-lite"/>
    </source>
</evidence>
<reference evidence="3 4" key="1">
    <citation type="submission" date="2018-02" db="EMBL/GenBank/DDBJ databases">
        <authorList>
            <person name="Cohen D.B."/>
            <person name="Kent A.D."/>
        </authorList>
    </citation>
    <scope>NUCLEOTIDE SEQUENCE [LARGE SCALE GENOMIC DNA]</scope>
    <source>
        <strain evidence="3 4">ULC007</strain>
    </source>
</reference>
<feature type="compositionally biased region" description="Polar residues" evidence="2">
    <location>
        <begin position="336"/>
        <end position="345"/>
    </location>
</feature>
<dbReference type="RefSeq" id="WP_073070766.1">
    <property type="nucleotide sequence ID" value="NZ_MPPI01000009.1"/>
</dbReference>
<dbReference type="OrthoDB" id="526781at2"/>
<dbReference type="AlphaFoldDB" id="A0A2T1DI43"/>
<feature type="region of interest" description="Disordered" evidence="2">
    <location>
        <begin position="336"/>
        <end position="384"/>
    </location>
</feature>
<comment type="caution">
    <text evidence="3">The sequence shown here is derived from an EMBL/GenBank/DDBJ whole genome shotgun (WGS) entry which is preliminary data.</text>
</comment>
<feature type="coiled-coil region" evidence="1">
    <location>
        <begin position="72"/>
        <end position="128"/>
    </location>
</feature>
<dbReference type="Proteomes" id="UP000238634">
    <property type="component" value="Unassembled WGS sequence"/>
</dbReference>
<dbReference type="EMBL" id="PVWG01000007">
    <property type="protein sequence ID" value="PSB20152.1"/>
    <property type="molecule type" value="Genomic_DNA"/>
</dbReference>
<feature type="compositionally biased region" description="Low complexity" evidence="2">
    <location>
        <begin position="357"/>
        <end position="372"/>
    </location>
</feature>
<dbReference type="STRING" id="1920490.GCA_001895925_03731"/>
<keyword evidence="1" id="KW-0175">Coiled coil</keyword>